<evidence type="ECO:0000259" key="5">
    <source>
        <dbReference type="PROSITE" id="PS51063"/>
    </source>
</evidence>
<dbReference type="Pfam" id="PF00027">
    <property type="entry name" value="cNMP_binding"/>
    <property type="match status" value="1"/>
</dbReference>
<feature type="domain" description="HTH crp-type" evidence="5">
    <location>
        <begin position="147"/>
        <end position="215"/>
    </location>
</feature>
<dbReference type="PROSITE" id="PS51063">
    <property type="entry name" value="HTH_CRP_2"/>
    <property type="match status" value="1"/>
</dbReference>
<dbReference type="InterPro" id="IPR014710">
    <property type="entry name" value="RmlC-like_jellyroll"/>
</dbReference>
<dbReference type="Proteomes" id="UP000777661">
    <property type="component" value="Unassembled WGS sequence"/>
</dbReference>
<protein>
    <submittedName>
        <fullName evidence="6">Helix-turn-helix domain-containing protein</fullName>
    </submittedName>
</protein>
<dbReference type="SUPFAM" id="SSF51206">
    <property type="entry name" value="cAMP-binding domain-like"/>
    <property type="match status" value="1"/>
</dbReference>
<comment type="caution">
    <text evidence="6">The sequence shown here is derived from an EMBL/GenBank/DDBJ whole genome shotgun (WGS) entry which is preliminary data.</text>
</comment>
<dbReference type="PANTHER" id="PTHR24567:SF74">
    <property type="entry name" value="HTH-TYPE TRANSCRIPTIONAL REGULATOR ARCR"/>
    <property type="match status" value="1"/>
</dbReference>
<dbReference type="NCBIfam" id="NF006901">
    <property type="entry name" value="PRK09392.1"/>
    <property type="match status" value="1"/>
</dbReference>
<dbReference type="SMART" id="SM00100">
    <property type="entry name" value="cNMP"/>
    <property type="match status" value="1"/>
</dbReference>
<dbReference type="PROSITE" id="PS50042">
    <property type="entry name" value="CNMP_BINDING_3"/>
    <property type="match status" value="1"/>
</dbReference>
<evidence type="ECO:0000256" key="2">
    <source>
        <dbReference type="ARBA" id="ARBA00023125"/>
    </source>
</evidence>
<evidence type="ECO:0000259" key="4">
    <source>
        <dbReference type="PROSITE" id="PS50042"/>
    </source>
</evidence>
<dbReference type="Pfam" id="PF13545">
    <property type="entry name" value="HTH_Crp_2"/>
    <property type="match status" value="1"/>
</dbReference>
<proteinExistence type="predicted"/>
<accession>A0ABS7R604</accession>
<evidence type="ECO:0000256" key="3">
    <source>
        <dbReference type="ARBA" id="ARBA00023163"/>
    </source>
</evidence>
<dbReference type="Gene3D" id="2.60.120.10">
    <property type="entry name" value="Jelly Rolls"/>
    <property type="match status" value="1"/>
</dbReference>
<dbReference type="EMBL" id="JAHSQO010000002">
    <property type="protein sequence ID" value="MBY8916367.1"/>
    <property type="molecule type" value="Genomic_DNA"/>
</dbReference>
<dbReference type="InterPro" id="IPR018488">
    <property type="entry name" value="cNMP-bd_CS"/>
</dbReference>
<dbReference type="InterPro" id="IPR036390">
    <property type="entry name" value="WH_DNA-bd_sf"/>
</dbReference>
<keyword evidence="7" id="KW-1185">Reference proteome</keyword>
<reference evidence="6 7" key="1">
    <citation type="submission" date="2021-06" db="EMBL/GenBank/DDBJ databases">
        <title>Nitratireductor porphyridii sp. nov., isolated from a small marine red alga, Porphyridium purpureum in South Korea.</title>
        <authorList>
            <person name="Kim K.H."/>
            <person name="Kristyanto S."/>
            <person name="Jeon C.O."/>
        </authorList>
    </citation>
    <scope>NUCLEOTIDE SEQUENCE [LARGE SCALE GENOMIC DNA]</scope>
    <source>
        <strain evidence="6 7">R6</strain>
    </source>
</reference>
<dbReference type="InterPro" id="IPR012318">
    <property type="entry name" value="HTH_CRP"/>
</dbReference>
<dbReference type="PROSITE" id="PS00888">
    <property type="entry name" value="CNMP_BINDING_1"/>
    <property type="match status" value="1"/>
</dbReference>
<name>A0ABS7R604_9HYPH</name>
<dbReference type="SUPFAM" id="SSF46785">
    <property type="entry name" value="Winged helix' DNA-binding domain"/>
    <property type="match status" value="1"/>
</dbReference>
<evidence type="ECO:0000313" key="7">
    <source>
        <dbReference type="Proteomes" id="UP000777661"/>
    </source>
</evidence>
<dbReference type="PANTHER" id="PTHR24567">
    <property type="entry name" value="CRP FAMILY TRANSCRIPTIONAL REGULATORY PROTEIN"/>
    <property type="match status" value="1"/>
</dbReference>
<keyword evidence="1" id="KW-0805">Transcription regulation</keyword>
<dbReference type="InterPro" id="IPR018490">
    <property type="entry name" value="cNMP-bd_dom_sf"/>
</dbReference>
<dbReference type="InterPro" id="IPR000595">
    <property type="entry name" value="cNMP-bd_dom"/>
</dbReference>
<keyword evidence="2" id="KW-0238">DNA-binding</keyword>
<sequence length="232" mass="25753">MRPSDIPEIRALGLFRSMSDTAFEALMQAAYHQTFPAQLELIREGDPADFLYVVTEGRVELFARSNGREATMGMVNPIGTFILAAVLKDAAYLMSARTCQKSKVLMIPAENVRAAFEADEAFARAIVVELANCYRSVVKEHKDLKLRSAIERLANRLLRYHQDQGANGTLELPYDKRTLASLLGMTPENLSRAFNSLKPYGVQVDGTRIELSDLDGLTALAKPNKLIDDRSS</sequence>
<evidence type="ECO:0000256" key="1">
    <source>
        <dbReference type="ARBA" id="ARBA00023015"/>
    </source>
</evidence>
<dbReference type="Gene3D" id="1.10.10.10">
    <property type="entry name" value="Winged helix-like DNA-binding domain superfamily/Winged helix DNA-binding domain"/>
    <property type="match status" value="1"/>
</dbReference>
<feature type="domain" description="Cyclic nucleotide-binding" evidence="4">
    <location>
        <begin position="14"/>
        <end position="113"/>
    </location>
</feature>
<keyword evidence="3" id="KW-0804">Transcription</keyword>
<dbReference type="CDD" id="cd00038">
    <property type="entry name" value="CAP_ED"/>
    <property type="match status" value="1"/>
</dbReference>
<dbReference type="InterPro" id="IPR036388">
    <property type="entry name" value="WH-like_DNA-bd_sf"/>
</dbReference>
<evidence type="ECO:0000313" key="6">
    <source>
        <dbReference type="EMBL" id="MBY8916367.1"/>
    </source>
</evidence>
<organism evidence="6 7">
    <name type="scientific">Nitratireductor rhodophyticola</name>
    <dbReference type="NCBI Taxonomy" id="2854036"/>
    <lineage>
        <taxon>Bacteria</taxon>
        <taxon>Pseudomonadati</taxon>
        <taxon>Pseudomonadota</taxon>
        <taxon>Alphaproteobacteria</taxon>
        <taxon>Hyphomicrobiales</taxon>
        <taxon>Phyllobacteriaceae</taxon>
        <taxon>Nitratireductor</taxon>
    </lineage>
</organism>
<gene>
    <name evidence="6" type="ORF">KVG22_07200</name>
</gene>
<dbReference type="InterPro" id="IPR050397">
    <property type="entry name" value="Env_Response_Regulators"/>
</dbReference>